<evidence type="ECO:0000256" key="6">
    <source>
        <dbReference type="ARBA" id="ARBA00023014"/>
    </source>
</evidence>
<dbReference type="GO" id="GO:0016491">
    <property type="term" value="F:oxidoreductase activity"/>
    <property type="evidence" value="ECO:0007669"/>
    <property type="project" value="UniProtKB-ARBA"/>
</dbReference>
<dbReference type="PANTHER" id="PTHR30176">
    <property type="entry name" value="FERREDOXIN-TYPE PROTEIN NAPH"/>
    <property type="match status" value="1"/>
</dbReference>
<name>A0AAF0FNY5_9EURY</name>
<dbReference type="GO" id="GO:0051539">
    <property type="term" value="F:4 iron, 4 sulfur cluster binding"/>
    <property type="evidence" value="ECO:0007669"/>
    <property type="project" value="UniProtKB-KW"/>
</dbReference>
<dbReference type="Proteomes" id="UP001218895">
    <property type="component" value="Chromosome"/>
</dbReference>
<dbReference type="GO" id="GO:0046872">
    <property type="term" value="F:metal ion binding"/>
    <property type="evidence" value="ECO:0007669"/>
    <property type="project" value="UniProtKB-KW"/>
</dbReference>
<protein>
    <submittedName>
        <fullName evidence="9">4Fe-4S binding protein</fullName>
    </submittedName>
</protein>
<keyword evidence="6" id="KW-0411">Iron-sulfur</keyword>
<keyword evidence="3" id="KW-0479">Metal-binding</keyword>
<evidence type="ECO:0000256" key="3">
    <source>
        <dbReference type="ARBA" id="ARBA00022723"/>
    </source>
</evidence>
<feature type="domain" description="4Fe-4S ferredoxin-type" evidence="8">
    <location>
        <begin position="178"/>
        <end position="206"/>
    </location>
</feature>
<dbReference type="SUPFAM" id="SSF54862">
    <property type="entry name" value="4Fe-4S ferredoxins"/>
    <property type="match status" value="1"/>
</dbReference>
<evidence type="ECO:0000256" key="1">
    <source>
        <dbReference type="ARBA" id="ARBA00022448"/>
    </source>
</evidence>
<evidence type="ECO:0000256" key="2">
    <source>
        <dbReference type="ARBA" id="ARBA00022485"/>
    </source>
</evidence>
<sequence>MKNINLRRTMIVISAFLMPFTIFFMSPAVILMAASEGIINSSALVFLLIFIVSLFTGRIWCGWLCPAGGMQELIGSGCEKKPSDGFLNYFKYILFAIWATMILILFVMAGGINGVNPMYGTEGGIFPKIMYVYLILLAIFVISTFILGGRSMCRYFCPMSVIMIIGRKIGNILNLPGLRLKTEPEKCIDCGLCNKACPVGISVSEMVKNNDSNTNDCIMCGSCADSCKKGAVTFGFSKNK</sequence>
<feature type="transmembrane region" description="Helical" evidence="7">
    <location>
        <begin position="129"/>
        <end position="149"/>
    </location>
</feature>
<dbReference type="PROSITE" id="PS51379">
    <property type="entry name" value="4FE4S_FER_2"/>
    <property type="match status" value="2"/>
</dbReference>
<evidence type="ECO:0000313" key="10">
    <source>
        <dbReference type="Proteomes" id="UP001218895"/>
    </source>
</evidence>
<keyword evidence="1" id="KW-0813">Transport</keyword>
<feature type="transmembrane region" description="Helical" evidence="7">
    <location>
        <begin position="38"/>
        <end position="61"/>
    </location>
</feature>
<proteinExistence type="predicted"/>
<keyword evidence="7" id="KW-0472">Membrane</keyword>
<organism evidence="9 10">
    <name type="scientific">Methanomicrobium antiquum</name>
    <dbReference type="NCBI Taxonomy" id="487686"/>
    <lineage>
        <taxon>Archaea</taxon>
        <taxon>Methanobacteriati</taxon>
        <taxon>Methanobacteriota</taxon>
        <taxon>Stenosarchaea group</taxon>
        <taxon>Methanomicrobia</taxon>
        <taxon>Methanomicrobiales</taxon>
        <taxon>Methanomicrobiaceae</taxon>
        <taxon>Methanomicrobium</taxon>
    </lineage>
</organism>
<dbReference type="Gene3D" id="3.30.70.20">
    <property type="match status" value="1"/>
</dbReference>
<dbReference type="GO" id="GO:0005886">
    <property type="term" value="C:plasma membrane"/>
    <property type="evidence" value="ECO:0007669"/>
    <property type="project" value="TreeGrafter"/>
</dbReference>
<evidence type="ECO:0000256" key="7">
    <source>
        <dbReference type="SAM" id="Phobius"/>
    </source>
</evidence>
<evidence type="ECO:0000259" key="8">
    <source>
        <dbReference type="PROSITE" id="PS51379"/>
    </source>
</evidence>
<dbReference type="Pfam" id="PF12801">
    <property type="entry name" value="Fer4_5"/>
    <property type="match status" value="2"/>
</dbReference>
<dbReference type="InterPro" id="IPR017896">
    <property type="entry name" value="4Fe4S_Fe-S-bd"/>
</dbReference>
<dbReference type="InterPro" id="IPR051684">
    <property type="entry name" value="Electron_Trans/Redox"/>
</dbReference>
<gene>
    <name evidence="9" type="ORF">L1994_06940</name>
</gene>
<keyword evidence="10" id="KW-1185">Reference proteome</keyword>
<evidence type="ECO:0000313" key="9">
    <source>
        <dbReference type="EMBL" id="WFN35897.1"/>
    </source>
</evidence>
<dbReference type="RefSeq" id="WP_278098736.1">
    <property type="nucleotide sequence ID" value="NZ_CP091092.1"/>
</dbReference>
<keyword evidence="4" id="KW-0249">Electron transport</keyword>
<dbReference type="KEGG" id="manq:L1994_06940"/>
<evidence type="ECO:0000256" key="4">
    <source>
        <dbReference type="ARBA" id="ARBA00022982"/>
    </source>
</evidence>
<accession>A0AAF0FNY5</accession>
<keyword evidence="2" id="KW-0004">4Fe-4S</keyword>
<feature type="transmembrane region" description="Helical" evidence="7">
    <location>
        <begin position="89"/>
        <end position="109"/>
    </location>
</feature>
<evidence type="ECO:0000256" key="5">
    <source>
        <dbReference type="ARBA" id="ARBA00023004"/>
    </source>
</evidence>
<dbReference type="PANTHER" id="PTHR30176:SF3">
    <property type="entry name" value="FERREDOXIN-TYPE PROTEIN NAPH"/>
    <property type="match status" value="1"/>
</dbReference>
<dbReference type="Pfam" id="PF13237">
    <property type="entry name" value="Fer4_10"/>
    <property type="match status" value="1"/>
</dbReference>
<feature type="domain" description="4Fe-4S ferredoxin-type" evidence="8">
    <location>
        <begin position="208"/>
        <end position="237"/>
    </location>
</feature>
<keyword evidence="5" id="KW-0408">Iron</keyword>
<dbReference type="PROSITE" id="PS00198">
    <property type="entry name" value="4FE4S_FER_1"/>
    <property type="match status" value="1"/>
</dbReference>
<dbReference type="EMBL" id="CP091092">
    <property type="protein sequence ID" value="WFN35897.1"/>
    <property type="molecule type" value="Genomic_DNA"/>
</dbReference>
<dbReference type="InterPro" id="IPR017900">
    <property type="entry name" value="4Fe4S_Fe_S_CS"/>
</dbReference>
<keyword evidence="7" id="KW-1133">Transmembrane helix</keyword>
<reference evidence="9" key="1">
    <citation type="submission" date="2022-01" db="EMBL/GenBank/DDBJ databases">
        <title>Complete genome of Methanomicrobium antiquum DSM 21220.</title>
        <authorList>
            <person name="Chen S.-C."/>
            <person name="You Y.-T."/>
            <person name="Zhou Y.-Z."/>
            <person name="Lai M.-C."/>
        </authorList>
    </citation>
    <scope>NUCLEOTIDE SEQUENCE</scope>
    <source>
        <strain evidence="9">DSM 21220</strain>
    </source>
</reference>
<keyword evidence="7" id="KW-0812">Transmembrane</keyword>
<dbReference type="GeneID" id="79950120"/>
<feature type="transmembrane region" description="Helical" evidence="7">
    <location>
        <begin position="12"/>
        <end position="32"/>
    </location>
</feature>
<dbReference type="AlphaFoldDB" id="A0AAF0FNY5"/>